<evidence type="ECO:0000313" key="1">
    <source>
        <dbReference type="EMBL" id="KTD39741.1"/>
    </source>
</evidence>
<evidence type="ECO:0000313" key="2">
    <source>
        <dbReference type="Proteomes" id="UP000054858"/>
    </source>
</evidence>
<proteinExistence type="predicted"/>
<dbReference type="Proteomes" id="UP000054858">
    <property type="component" value="Unassembled WGS sequence"/>
</dbReference>
<dbReference type="AlphaFoldDB" id="A0A0W0X5B5"/>
<name>A0A0W0X5B5_9GAMM</name>
<organism evidence="1 2">
    <name type="scientific">Legionella oakridgensis</name>
    <dbReference type="NCBI Taxonomy" id="29423"/>
    <lineage>
        <taxon>Bacteria</taxon>
        <taxon>Pseudomonadati</taxon>
        <taxon>Pseudomonadota</taxon>
        <taxon>Gammaproteobacteria</taxon>
        <taxon>Legionellales</taxon>
        <taxon>Legionellaceae</taxon>
        <taxon>Legionella</taxon>
    </lineage>
</organism>
<sequence>MFVYDLWKLRKLDALDDHNEYINEGPFGLHLTNQADLYRIRPPYAYEIISS</sequence>
<comment type="caution">
    <text evidence="1">The sequence shown here is derived from an EMBL/GenBank/DDBJ whole genome shotgun (WGS) entry which is preliminary data.</text>
</comment>
<reference evidence="1 2" key="1">
    <citation type="submission" date="2015-11" db="EMBL/GenBank/DDBJ databases">
        <title>Genomic analysis of 38 Legionella species identifies large and diverse effector repertoires.</title>
        <authorList>
            <person name="Burstein D."/>
            <person name="Amaro F."/>
            <person name="Zusman T."/>
            <person name="Lifshitz Z."/>
            <person name="Cohen O."/>
            <person name="Gilbert J.A."/>
            <person name="Pupko T."/>
            <person name="Shuman H.A."/>
            <person name="Segal G."/>
        </authorList>
    </citation>
    <scope>NUCLEOTIDE SEQUENCE [LARGE SCALE GENOMIC DNA]</scope>
    <source>
        <strain evidence="1 2">Oak Ridge-10</strain>
    </source>
</reference>
<accession>A0A0W0X5B5</accession>
<dbReference type="EMBL" id="LNYP01000014">
    <property type="protein sequence ID" value="KTD39741.1"/>
    <property type="molecule type" value="Genomic_DNA"/>
</dbReference>
<gene>
    <name evidence="1" type="ORF">Loak_0887</name>
</gene>
<dbReference type="PATRIC" id="fig|29423.5.peg.930"/>
<protein>
    <submittedName>
        <fullName evidence="1">Uncharacterized protein</fullName>
    </submittedName>
</protein>